<comment type="caution">
    <text evidence="2">The sequence shown here is derived from an EMBL/GenBank/DDBJ whole genome shotgun (WGS) entry which is preliminary data.</text>
</comment>
<dbReference type="AlphaFoldDB" id="A0AAV0W2G6"/>
<evidence type="ECO:0000256" key="1">
    <source>
        <dbReference type="SAM" id="MobiDB-lite"/>
    </source>
</evidence>
<keyword evidence="3" id="KW-1185">Reference proteome</keyword>
<feature type="compositionally biased region" description="Low complexity" evidence="1">
    <location>
        <begin position="24"/>
        <end position="46"/>
    </location>
</feature>
<protein>
    <submittedName>
        <fullName evidence="2">Uncharacterized protein</fullName>
    </submittedName>
</protein>
<feature type="region of interest" description="Disordered" evidence="1">
    <location>
        <begin position="1"/>
        <end position="90"/>
    </location>
</feature>
<gene>
    <name evidence="2" type="ORF">MEUPH1_LOCUS6518</name>
</gene>
<feature type="compositionally biased region" description="Pro residues" evidence="1">
    <location>
        <begin position="9"/>
        <end position="23"/>
    </location>
</feature>
<sequence length="110" mass="12048">MASPSPNSMGPPGPNHQPPPPTQPQQQQQQQQQQQHQQQQPPQVQQPQPPTAPQPLPPQNYSPGQSGAPASPNMQQGTQTFPPPGIQVHSNFNYSVHDHIKIQLIVKCSH</sequence>
<proteinExistence type="predicted"/>
<organism evidence="2 3">
    <name type="scientific">Macrosiphum euphorbiae</name>
    <name type="common">potato aphid</name>
    <dbReference type="NCBI Taxonomy" id="13131"/>
    <lineage>
        <taxon>Eukaryota</taxon>
        <taxon>Metazoa</taxon>
        <taxon>Ecdysozoa</taxon>
        <taxon>Arthropoda</taxon>
        <taxon>Hexapoda</taxon>
        <taxon>Insecta</taxon>
        <taxon>Pterygota</taxon>
        <taxon>Neoptera</taxon>
        <taxon>Paraneoptera</taxon>
        <taxon>Hemiptera</taxon>
        <taxon>Sternorrhyncha</taxon>
        <taxon>Aphidomorpha</taxon>
        <taxon>Aphidoidea</taxon>
        <taxon>Aphididae</taxon>
        <taxon>Macrosiphini</taxon>
        <taxon>Macrosiphum</taxon>
    </lineage>
</organism>
<evidence type="ECO:0000313" key="3">
    <source>
        <dbReference type="Proteomes" id="UP001160148"/>
    </source>
</evidence>
<reference evidence="2 3" key="1">
    <citation type="submission" date="2023-01" db="EMBL/GenBank/DDBJ databases">
        <authorList>
            <person name="Whitehead M."/>
        </authorList>
    </citation>
    <scope>NUCLEOTIDE SEQUENCE [LARGE SCALE GENOMIC DNA]</scope>
</reference>
<dbReference type="Proteomes" id="UP001160148">
    <property type="component" value="Unassembled WGS sequence"/>
</dbReference>
<accession>A0AAV0W2G6</accession>
<name>A0AAV0W2G6_9HEMI</name>
<evidence type="ECO:0000313" key="2">
    <source>
        <dbReference type="EMBL" id="CAI6350015.1"/>
    </source>
</evidence>
<dbReference type="EMBL" id="CARXXK010000001">
    <property type="protein sequence ID" value="CAI6350015.1"/>
    <property type="molecule type" value="Genomic_DNA"/>
</dbReference>
<feature type="compositionally biased region" description="Pro residues" evidence="1">
    <location>
        <begin position="47"/>
        <end position="60"/>
    </location>
</feature>